<dbReference type="STRING" id="156892.BM477_06235"/>
<dbReference type="GO" id="GO:0016990">
    <property type="term" value="F:arginine deiminase activity"/>
    <property type="evidence" value="ECO:0007669"/>
    <property type="project" value="InterPro"/>
</dbReference>
<dbReference type="EMBL" id="MPDM01000006">
    <property type="protein sequence ID" value="OKL48062.1"/>
    <property type="molecule type" value="Genomic_DNA"/>
</dbReference>
<evidence type="ECO:0000256" key="1">
    <source>
        <dbReference type="ARBA" id="ARBA00010206"/>
    </source>
</evidence>
<gene>
    <name evidence="4" type="ORF">BM477_06235</name>
</gene>
<dbReference type="Proteomes" id="UP000186465">
    <property type="component" value="Unassembled WGS sequence"/>
</dbReference>
<evidence type="ECO:0008006" key="6">
    <source>
        <dbReference type="Google" id="ProtNLM"/>
    </source>
</evidence>
<dbReference type="SUPFAM" id="SSF55909">
    <property type="entry name" value="Pentein"/>
    <property type="match status" value="1"/>
</dbReference>
<dbReference type="RefSeq" id="WP_075361830.1">
    <property type="nucleotide sequence ID" value="NZ_MPDM01000006.1"/>
</dbReference>
<comment type="similarity">
    <text evidence="1">Belongs to the arginine deiminase family.</text>
</comment>
<comment type="caution">
    <text evidence="4">The sequence shown here is derived from an EMBL/GenBank/DDBJ whole genome shotgun (WGS) entry which is preliminary data.</text>
</comment>
<dbReference type="PRINTS" id="PR01466">
    <property type="entry name" value="ARGDEIMINASE"/>
</dbReference>
<dbReference type="InterPro" id="IPR003876">
    <property type="entry name" value="Arg_deiminase"/>
</dbReference>
<accession>A0A1Q5PLY0</accession>
<protein>
    <recommendedName>
        <fullName evidence="6">Arginine deiminase</fullName>
    </recommendedName>
</protein>
<dbReference type="GO" id="GO:0019546">
    <property type="term" value="P:L-arginine deiminase pathway"/>
    <property type="evidence" value="ECO:0007669"/>
    <property type="project" value="TreeGrafter"/>
</dbReference>
<feature type="active site" description="Amidino-cysteine intermediate" evidence="3">
    <location>
        <position position="401"/>
    </location>
</feature>
<dbReference type="PANTHER" id="PTHR47271:SF2">
    <property type="entry name" value="ARGININE DEIMINASE"/>
    <property type="match status" value="1"/>
</dbReference>
<reference evidence="5" key="1">
    <citation type="submission" date="2016-11" db="EMBL/GenBank/DDBJ databases">
        <title>Actinomyces gypaetusis sp. nov. isolated from Gypaetus barbatus in Qinghai Tibet Plateau China.</title>
        <authorList>
            <person name="Meng X."/>
        </authorList>
    </citation>
    <scope>NUCLEOTIDE SEQUENCE [LARGE SCALE GENOMIC DNA]</scope>
    <source>
        <strain evidence="5">DSM 15383</strain>
    </source>
</reference>
<keyword evidence="5" id="KW-1185">Reference proteome</keyword>
<dbReference type="PIRSF" id="PIRSF006356">
    <property type="entry name" value="Arg_deiminase"/>
    <property type="match status" value="1"/>
</dbReference>
<organism evidence="4 5">
    <name type="scientific">Boudabousia marimammalium</name>
    <dbReference type="NCBI Taxonomy" id="156892"/>
    <lineage>
        <taxon>Bacteria</taxon>
        <taxon>Bacillati</taxon>
        <taxon>Actinomycetota</taxon>
        <taxon>Actinomycetes</taxon>
        <taxon>Actinomycetales</taxon>
        <taxon>Actinomycetaceae</taxon>
        <taxon>Boudabousia</taxon>
    </lineage>
</organism>
<keyword evidence="2" id="KW-0378">Hydrolase</keyword>
<dbReference type="NCBIfam" id="NF002381">
    <property type="entry name" value="PRK01388.1"/>
    <property type="match status" value="1"/>
</dbReference>
<evidence type="ECO:0000256" key="2">
    <source>
        <dbReference type="ARBA" id="ARBA00022801"/>
    </source>
</evidence>
<name>A0A1Q5PLY0_9ACTO</name>
<proteinExistence type="inferred from homology"/>
<evidence type="ECO:0000256" key="3">
    <source>
        <dbReference type="PIRSR" id="PIRSR006356-1"/>
    </source>
</evidence>
<dbReference type="OrthoDB" id="9807502at2"/>
<sequence>MQKTVASEIGKLKTVMLHRPGAEFTRLSPSNKEHLLFDDVIWLSRAQEEHDRFAQIMQESGVEVLWVDKLLAEALENPAARQFALDNSLNSMHVDPRVSSTLHDHAGELSAAELGERLIAGVTIEEYEQIVGENLPDDLETLGGMVLPCLPNHLFTRDGSAWAYGGVSLNQMRMVARRRETVNLETIYSYHPYFQSFDFLRWDDEAGFDPEAFESDEFALEGGDVCVLGNRSLLIGVSERTTMRAVRRLAEKMLDSGRVDRIVAAQLPISRAFMHLDTVMTMVDEDTFVAYQGLGQVPTVTLSRGANHKLVEQHDEGPGMYDAIAKALGLASIRVLENPGDSLTAERDQWNDACNLLALKPGTVFAYDRNERANDFLREQGIKVVEVPGGELGRGRGGPRCMSCPIDRAPAS</sequence>
<dbReference type="Gene3D" id="3.75.10.10">
    <property type="entry name" value="L-arginine/glycine Amidinotransferase, Chain A"/>
    <property type="match status" value="1"/>
</dbReference>
<dbReference type="PANTHER" id="PTHR47271">
    <property type="entry name" value="ARGININE DEIMINASE"/>
    <property type="match status" value="1"/>
</dbReference>
<dbReference type="AlphaFoldDB" id="A0A1Q5PLY0"/>
<evidence type="ECO:0000313" key="4">
    <source>
        <dbReference type="EMBL" id="OKL48062.1"/>
    </source>
</evidence>
<dbReference type="Pfam" id="PF02274">
    <property type="entry name" value="ADI"/>
    <property type="match status" value="1"/>
</dbReference>
<evidence type="ECO:0000313" key="5">
    <source>
        <dbReference type="Proteomes" id="UP000186465"/>
    </source>
</evidence>
<dbReference type="Gene3D" id="1.10.3930.10">
    <property type="entry name" value="Arginine deiminase"/>
    <property type="match status" value="1"/>
</dbReference>